<keyword evidence="3" id="KW-0805">Transcription regulation</keyword>
<proteinExistence type="predicted"/>
<evidence type="ECO:0000256" key="1">
    <source>
        <dbReference type="ARBA" id="ARBA00022553"/>
    </source>
</evidence>
<keyword evidence="4" id="KW-0238">DNA-binding</keyword>
<accession>A0ABR9VTA5</accession>
<dbReference type="PANTHER" id="PTHR48111">
    <property type="entry name" value="REGULATOR OF RPOS"/>
    <property type="match status" value="1"/>
</dbReference>
<sequence>MTQDPYQILLIEDDSATATMVENYLGSSTMSPLAARLPVQTTAVSNLAEAVEVCQDREFAIVLLDLFLSEIQGIDTLIKARTIFPDQSIIAYSQSEDEHLVIQAFQHGADGYLRLKNLDSYLLYYELLSVLERNIYRRKSENQRNLASQQKEYHDLETLISSTTSVTARMFGSDTIKDSFPELFEELKQSYGELLELALDQRAFRIDHNLSGRLRNLADRLGFMKASPRDIIEIHTTTLKEKNHNINVVKSQAYAVEGRLIVLELMGYLAGFYRKYYVSLNNLNISSRISPRLPSKDSS</sequence>
<dbReference type="PROSITE" id="PS50110">
    <property type="entry name" value="RESPONSE_REGULATORY"/>
    <property type="match status" value="1"/>
</dbReference>
<evidence type="ECO:0000259" key="7">
    <source>
        <dbReference type="PROSITE" id="PS50110"/>
    </source>
</evidence>
<comment type="caution">
    <text evidence="8">The sequence shown here is derived from an EMBL/GenBank/DDBJ whole genome shotgun (WGS) entry which is preliminary data.</text>
</comment>
<dbReference type="InterPro" id="IPR001789">
    <property type="entry name" value="Sig_transdc_resp-reg_receiver"/>
</dbReference>
<dbReference type="RefSeq" id="WP_194020176.1">
    <property type="nucleotide sequence ID" value="NZ_JADEVV010000034.1"/>
</dbReference>
<dbReference type="InterPro" id="IPR011006">
    <property type="entry name" value="CheY-like_superfamily"/>
</dbReference>
<evidence type="ECO:0000313" key="8">
    <source>
        <dbReference type="EMBL" id="MBE9254582.1"/>
    </source>
</evidence>
<protein>
    <submittedName>
        <fullName evidence="8">Response regulator</fullName>
    </submittedName>
</protein>
<dbReference type="EMBL" id="JADEVV010000034">
    <property type="protein sequence ID" value="MBE9254582.1"/>
    <property type="molecule type" value="Genomic_DNA"/>
</dbReference>
<evidence type="ECO:0000256" key="4">
    <source>
        <dbReference type="ARBA" id="ARBA00023125"/>
    </source>
</evidence>
<organism evidence="8 9">
    <name type="scientific">Synechocystis salina LEGE 00031</name>
    <dbReference type="NCBI Taxonomy" id="1828736"/>
    <lineage>
        <taxon>Bacteria</taxon>
        <taxon>Bacillati</taxon>
        <taxon>Cyanobacteriota</taxon>
        <taxon>Cyanophyceae</taxon>
        <taxon>Synechococcales</taxon>
        <taxon>Merismopediaceae</taxon>
        <taxon>Synechocystis</taxon>
    </lineage>
</organism>
<evidence type="ECO:0000256" key="5">
    <source>
        <dbReference type="ARBA" id="ARBA00023163"/>
    </source>
</evidence>
<name>A0ABR9VTA5_9SYNC</name>
<dbReference type="InterPro" id="IPR039420">
    <property type="entry name" value="WalR-like"/>
</dbReference>
<dbReference type="PANTHER" id="PTHR48111:SF1">
    <property type="entry name" value="TWO-COMPONENT RESPONSE REGULATOR ORR33"/>
    <property type="match status" value="1"/>
</dbReference>
<dbReference type="Pfam" id="PF00072">
    <property type="entry name" value="Response_reg"/>
    <property type="match status" value="1"/>
</dbReference>
<keyword evidence="5" id="KW-0804">Transcription</keyword>
<evidence type="ECO:0000256" key="2">
    <source>
        <dbReference type="ARBA" id="ARBA00023012"/>
    </source>
</evidence>
<dbReference type="Gene3D" id="3.40.50.2300">
    <property type="match status" value="1"/>
</dbReference>
<dbReference type="Proteomes" id="UP000658720">
    <property type="component" value="Unassembled WGS sequence"/>
</dbReference>
<evidence type="ECO:0000256" key="3">
    <source>
        <dbReference type="ARBA" id="ARBA00023015"/>
    </source>
</evidence>
<dbReference type="CDD" id="cd00156">
    <property type="entry name" value="REC"/>
    <property type="match status" value="1"/>
</dbReference>
<dbReference type="SMART" id="SM00448">
    <property type="entry name" value="REC"/>
    <property type="match status" value="1"/>
</dbReference>
<keyword evidence="1 6" id="KW-0597">Phosphoprotein</keyword>
<evidence type="ECO:0000313" key="9">
    <source>
        <dbReference type="Proteomes" id="UP000658720"/>
    </source>
</evidence>
<evidence type="ECO:0000256" key="6">
    <source>
        <dbReference type="PROSITE-ProRule" id="PRU00169"/>
    </source>
</evidence>
<dbReference type="SUPFAM" id="SSF52172">
    <property type="entry name" value="CheY-like"/>
    <property type="match status" value="1"/>
</dbReference>
<reference evidence="8 9" key="1">
    <citation type="submission" date="2020-10" db="EMBL/GenBank/DDBJ databases">
        <authorList>
            <person name="Castelo-Branco R."/>
            <person name="Eusebio N."/>
            <person name="Adriana R."/>
            <person name="Vieira A."/>
            <person name="Brugerolle De Fraissinette N."/>
            <person name="Rezende De Castro R."/>
            <person name="Schneider M.P."/>
            <person name="Vasconcelos V."/>
            <person name="Leao P.N."/>
        </authorList>
    </citation>
    <scope>NUCLEOTIDE SEQUENCE [LARGE SCALE GENOMIC DNA]</scope>
    <source>
        <strain evidence="8 9">LEGE 00031</strain>
    </source>
</reference>
<gene>
    <name evidence="8" type="ORF">IQ217_12195</name>
</gene>
<feature type="domain" description="Response regulatory" evidence="7">
    <location>
        <begin position="7"/>
        <end position="130"/>
    </location>
</feature>
<keyword evidence="9" id="KW-1185">Reference proteome</keyword>
<keyword evidence="2" id="KW-0902">Two-component regulatory system</keyword>
<feature type="modified residue" description="4-aspartylphosphate" evidence="6">
    <location>
        <position position="65"/>
    </location>
</feature>